<reference evidence="2" key="1">
    <citation type="submission" date="2013-08" db="EMBL/GenBank/DDBJ databases">
        <authorList>
            <person name="Mendez C."/>
            <person name="Richter M."/>
            <person name="Ferrer M."/>
            <person name="Sanchez J."/>
        </authorList>
    </citation>
    <scope>NUCLEOTIDE SEQUENCE</scope>
</reference>
<dbReference type="InterPro" id="IPR036188">
    <property type="entry name" value="FAD/NAD-bd_sf"/>
</dbReference>
<comment type="caution">
    <text evidence="2">The sequence shown here is derived from an EMBL/GenBank/DDBJ whole genome shotgun (WGS) entry which is preliminary data.</text>
</comment>
<evidence type="ECO:0000313" key="2">
    <source>
        <dbReference type="EMBL" id="EQD51681.1"/>
    </source>
</evidence>
<dbReference type="SUPFAM" id="SSF51905">
    <property type="entry name" value="FAD/NAD(P)-binding domain"/>
    <property type="match status" value="1"/>
</dbReference>
<protein>
    <submittedName>
        <fullName evidence="2">Pyridine nucleotide-disulfide oxidoreductase, NAD-binding region domain protein</fullName>
        <ecNumber evidence="2">1.-.-.-</ecNumber>
    </submittedName>
</protein>
<dbReference type="EC" id="1.-.-.-" evidence="2"/>
<feature type="domain" description="FAD/NAD(P)-binding" evidence="1">
    <location>
        <begin position="2"/>
        <end position="121"/>
    </location>
</feature>
<proteinExistence type="predicted"/>
<name>T0ZTU5_9ZZZZ</name>
<dbReference type="AlphaFoldDB" id="T0ZTU5"/>
<dbReference type="PANTHER" id="PTHR43014:SF2">
    <property type="entry name" value="MERCURIC REDUCTASE"/>
    <property type="match status" value="1"/>
</dbReference>
<accession>T0ZTU5</accession>
<dbReference type="EMBL" id="AUZZ01004854">
    <property type="protein sequence ID" value="EQD51681.1"/>
    <property type="molecule type" value="Genomic_DNA"/>
</dbReference>
<keyword evidence="2" id="KW-0560">Oxidoreductase</keyword>
<feature type="non-terminal residue" evidence="2">
    <location>
        <position position="121"/>
    </location>
</feature>
<dbReference type="PANTHER" id="PTHR43014">
    <property type="entry name" value="MERCURIC REDUCTASE"/>
    <property type="match status" value="1"/>
</dbReference>
<evidence type="ECO:0000259" key="1">
    <source>
        <dbReference type="Pfam" id="PF07992"/>
    </source>
</evidence>
<dbReference type="Gene3D" id="3.50.50.60">
    <property type="entry name" value="FAD/NAD(P)-binding domain"/>
    <property type="match status" value="2"/>
</dbReference>
<dbReference type="Pfam" id="PF07992">
    <property type="entry name" value="Pyr_redox_2"/>
    <property type="match status" value="1"/>
</dbReference>
<gene>
    <name evidence="2" type="ORF">B2A_06815</name>
</gene>
<sequence length="121" mass="13015">MLVLGGGPLGLEFGQMYAHFGSAVTVMDSAPRILPLEEPEVSEELARCLATEGIKIRVDARIRRIRRTDGRVTCELANGKGTVRCEAEEILVATGVVPNTSDLGLETAGVELTERGYVKTD</sequence>
<dbReference type="GO" id="GO:0050660">
    <property type="term" value="F:flavin adenine dinucleotide binding"/>
    <property type="evidence" value="ECO:0007669"/>
    <property type="project" value="TreeGrafter"/>
</dbReference>
<organism evidence="2">
    <name type="scientific">mine drainage metagenome</name>
    <dbReference type="NCBI Taxonomy" id="410659"/>
    <lineage>
        <taxon>unclassified sequences</taxon>
        <taxon>metagenomes</taxon>
        <taxon>ecological metagenomes</taxon>
    </lineage>
</organism>
<dbReference type="GO" id="GO:0003955">
    <property type="term" value="F:NAD(P)H dehydrogenase (quinone) activity"/>
    <property type="evidence" value="ECO:0007669"/>
    <property type="project" value="TreeGrafter"/>
</dbReference>
<dbReference type="InterPro" id="IPR023753">
    <property type="entry name" value="FAD/NAD-binding_dom"/>
</dbReference>
<reference evidence="2" key="2">
    <citation type="journal article" date="2014" name="ISME J.">
        <title>Microbial stratification in low pH oxic and suboxic macroscopic growths along an acid mine drainage.</title>
        <authorList>
            <person name="Mendez-Garcia C."/>
            <person name="Mesa V."/>
            <person name="Sprenger R.R."/>
            <person name="Richter M."/>
            <person name="Diez M.S."/>
            <person name="Solano J."/>
            <person name="Bargiela R."/>
            <person name="Golyshina O.V."/>
            <person name="Manteca A."/>
            <person name="Ramos J.L."/>
            <person name="Gallego J.R."/>
            <person name="Llorente I."/>
            <person name="Martins Dos Santos V.A."/>
            <person name="Jensen O.N."/>
            <person name="Pelaez A.I."/>
            <person name="Sanchez J."/>
            <person name="Ferrer M."/>
        </authorList>
    </citation>
    <scope>NUCLEOTIDE SEQUENCE</scope>
</reference>